<dbReference type="PANTHER" id="PTHR43072">
    <property type="entry name" value="N-ACETYLTRANSFERASE"/>
    <property type="match status" value="1"/>
</dbReference>
<comment type="caution">
    <text evidence="4">The sequence shown here is derived from an EMBL/GenBank/DDBJ whole genome shotgun (WGS) entry which is preliminary data.</text>
</comment>
<dbReference type="CDD" id="cd04301">
    <property type="entry name" value="NAT_SF"/>
    <property type="match status" value="1"/>
</dbReference>
<reference evidence="4 5" key="1">
    <citation type="submission" date="2020-08" db="EMBL/GenBank/DDBJ databases">
        <title>Genome public.</title>
        <authorList>
            <person name="Liu C."/>
            <person name="Sun Q."/>
        </authorList>
    </citation>
    <scope>NUCLEOTIDE SEQUENCE [LARGE SCALE GENOMIC DNA]</scope>
    <source>
        <strain evidence="4 5">NSJ-56</strain>
    </source>
</reference>
<dbReference type="SUPFAM" id="SSF55729">
    <property type="entry name" value="Acyl-CoA N-acyltransferases (Nat)"/>
    <property type="match status" value="1"/>
</dbReference>
<organism evidence="4 5">
    <name type="scientific">Butyricimonas hominis</name>
    <dbReference type="NCBI Taxonomy" id="2763032"/>
    <lineage>
        <taxon>Bacteria</taxon>
        <taxon>Pseudomonadati</taxon>
        <taxon>Bacteroidota</taxon>
        <taxon>Bacteroidia</taxon>
        <taxon>Bacteroidales</taxon>
        <taxon>Odoribacteraceae</taxon>
        <taxon>Butyricimonas</taxon>
    </lineage>
</organism>
<dbReference type="PROSITE" id="PS51186">
    <property type="entry name" value="GNAT"/>
    <property type="match status" value="1"/>
</dbReference>
<evidence type="ECO:0000259" key="3">
    <source>
        <dbReference type="PROSITE" id="PS51186"/>
    </source>
</evidence>
<name>A0ABR7CV15_9BACT</name>
<dbReference type="Proteomes" id="UP000646484">
    <property type="component" value="Unassembled WGS sequence"/>
</dbReference>
<gene>
    <name evidence="4" type="ORF">H8S64_00235</name>
</gene>
<evidence type="ECO:0000313" key="4">
    <source>
        <dbReference type="EMBL" id="MBC5619518.1"/>
    </source>
</evidence>
<keyword evidence="5" id="KW-1185">Reference proteome</keyword>
<accession>A0ABR7CV15</accession>
<dbReference type="EMBL" id="JACOOH010000001">
    <property type="protein sequence ID" value="MBC5619518.1"/>
    <property type="molecule type" value="Genomic_DNA"/>
</dbReference>
<evidence type="ECO:0000313" key="5">
    <source>
        <dbReference type="Proteomes" id="UP000646484"/>
    </source>
</evidence>
<proteinExistence type="predicted"/>
<dbReference type="RefSeq" id="WP_186974523.1">
    <property type="nucleotide sequence ID" value="NZ_JACOOH010000001.1"/>
</dbReference>
<feature type="domain" description="N-acetyltransferase" evidence="3">
    <location>
        <begin position="3"/>
        <end position="164"/>
    </location>
</feature>
<protein>
    <submittedName>
        <fullName evidence="4">N-acetyltransferase</fullName>
    </submittedName>
</protein>
<dbReference type="PANTHER" id="PTHR43072:SF23">
    <property type="entry name" value="UPF0039 PROTEIN C11D3.02C"/>
    <property type="match status" value="1"/>
</dbReference>
<keyword evidence="2" id="KW-0012">Acyltransferase</keyword>
<evidence type="ECO:0000256" key="2">
    <source>
        <dbReference type="ARBA" id="ARBA00023315"/>
    </source>
</evidence>
<dbReference type="InterPro" id="IPR016181">
    <property type="entry name" value="Acyl_CoA_acyltransferase"/>
</dbReference>
<dbReference type="Pfam" id="PF00583">
    <property type="entry name" value="Acetyltransf_1"/>
    <property type="match status" value="1"/>
</dbReference>
<sequence>MNITFEKLGNTHQKEVMDIFNYYVENSFAAFSETRLPDIFFEKIMEKIQDYPAYAIKDSDTGAIAGFCYLSAYHPFPTFKHTAQISYFILPHYTHAGAGKMSLDILETDAKKRGIRTILADISSKNPQSISFHEKYGFKRCAQLEKVGHKFGEDFDVIIMQKEL</sequence>
<dbReference type="InterPro" id="IPR000182">
    <property type="entry name" value="GNAT_dom"/>
</dbReference>
<keyword evidence="1" id="KW-0808">Transferase</keyword>
<evidence type="ECO:0000256" key="1">
    <source>
        <dbReference type="ARBA" id="ARBA00022679"/>
    </source>
</evidence>
<dbReference type="Gene3D" id="3.40.630.30">
    <property type="match status" value="1"/>
</dbReference>